<feature type="chain" id="PRO_5003379122" evidence="1">
    <location>
        <begin position="21"/>
        <end position="101"/>
    </location>
</feature>
<keyword evidence="1" id="KW-0732">Signal</keyword>
<accession>F8KXR2</accession>
<evidence type="ECO:0000313" key="3">
    <source>
        <dbReference type="Proteomes" id="UP000000495"/>
    </source>
</evidence>
<name>F8KXR2_PARAV</name>
<reference evidence="2 3" key="2">
    <citation type="journal article" date="2011" name="Mol. Biol. Evol.">
        <title>Unity in variety--the pan-genome of the Chlamydiae.</title>
        <authorList>
            <person name="Collingro A."/>
            <person name="Tischler P."/>
            <person name="Weinmaier T."/>
            <person name="Penz T."/>
            <person name="Heinz E."/>
            <person name="Brunham R.C."/>
            <person name="Read T.D."/>
            <person name="Bavoil P.M."/>
            <person name="Sachse K."/>
            <person name="Kahane S."/>
            <person name="Friedman M.G."/>
            <person name="Rattei T."/>
            <person name="Myers G.S."/>
            <person name="Horn M."/>
        </authorList>
    </citation>
    <scope>NUCLEOTIDE SEQUENCE [LARGE SCALE GENOMIC DNA]</scope>
    <source>
        <strain evidence="3">UV7</strain>
    </source>
</reference>
<organism evidence="2 3">
    <name type="scientific">Parachlamydia acanthamoebae (strain UV7)</name>
    <dbReference type="NCBI Taxonomy" id="765952"/>
    <lineage>
        <taxon>Bacteria</taxon>
        <taxon>Pseudomonadati</taxon>
        <taxon>Chlamydiota</taxon>
        <taxon>Chlamydiia</taxon>
        <taxon>Parachlamydiales</taxon>
        <taxon>Parachlamydiaceae</taxon>
        <taxon>Parachlamydia</taxon>
    </lineage>
</organism>
<dbReference type="RefSeq" id="WP_006341308.1">
    <property type="nucleotide sequence ID" value="NC_015702.1"/>
</dbReference>
<dbReference type="EMBL" id="FR872580">
    <property type="protein sequence ID" value="CCB85642.1"/>
    <property type="molecule type" value="Genomic_DNA"/>
</dbReference>
<gene>
    <name evidence="2" type="ordered locus">PUV_06920</name>
</gene>
<protein>
    <submittedName>
        <fullName evidence="2">Uncharacterized protein</fullName>
    </submittedName>
</protein>
<sequence length="101" mass="11384">MKRRGILFVAFLLVSQSLCALLSPLAQSSVEIKAILDDKKFSESIGAGEVIEKIKKKKEGYEIETSRSKLFVKVIPIPSHKIGPQQFQLEFSEPEHLKDDK</sequence>
<dbReference type="Proteomes" id="UP000000495">
    <property type="component" value="Chromosome"/>
</dbReference>
<dbReference type="AlphaFoldDB" id="F8KXR2"/>
<dbReference type="KEGG" id="puv:PUV_06920"/>
<dbReference type="HOGENOM" id="CLU_2288808_0_0_0"/>
<evidence type="ECO:0000313" key="2">
    <source>
        <dbReference type="EMBL" id="CCB85642.1"/>
    </source>
</evidence>
<dbReference type="eggNOG" id="ENOG502ZCTV">
    <property type="taxonomic scope" value="Bacteria"/>
</dbReference>
<reference key="1">
    <citation type="journal article" date="2011" name="Mol. Biol. Evol.">
        <title>Unity in variety -- the pan-genome of the Chlamydiae.</title>
        <authorList>
            <person name="Collingro A."/>
            <person name="Tischler P."/>
            <person name="Weinmaier T."/>
            <person name="Penz T."/>
            <person name="Heinz E."/>
            <person name="Brunham R.C."/>
            <person name="Read T.D."/>
            <person name="Bavoil P.M."/>
            <person name="Sachse K."/>
            <person name="Kahane S."/>
            <person name="Friedman M.G."/>
            <person name="Rattei T."/>
            <person name="Myers G.S.A."/>
            <person name="Horn M."/>
        </authorList>
    </citation>
    <scope>NUCLEOTIDE SEQUENCE</scope>
    <source>
        <strain>UV7</strain>
    </source>
</reference>
<evidence type="ECO:0000256" key="1">
    <source>
        <dbReference type="SAM" id="SignalP"/>
    </source>
</evidence>
<proteinExistence type="predicted"/>
<dbReference type="STRING" id="765952.PUV_06920"/>
<keyword evidence="3" id="KW-1185">Reference proteome</keyword>
<feature type="signal peptide" evidence="1">
    <location>
        <begin position="1"/>
        <end position="20"/>
    </location>
</feature>